<comment type="caution">
    <text evidence="1">The sequence shown here is derived from an EMBL/GenBank/DDBJ whole genome shotgun (WGS) entry which is preliminary data.</text>
</comment>
<evidence type="ECO:0000313" key="2">
    <source>
        <dbReference type="Proteomes" id="UP001062846"/>
    </source>
</evidence>
<dbReference type="Proteomes" id="UP001062846">
    <property type="component" value="Chromosome 8"/>
</dbReference>
<evidence type="ECO:0000313" key="1">
    <source>
        <dbReference type="EMBL" id="KAI8540639.1"/>
    </source>
</evidence>
<reference evidence="1" key="1">
    <citation type="submission" date="2022-02" db="EMBL/GenBank/DDBJ databases">
        <title>Plant Genome Project.</title>
        <authorList>
            <person name="Zhang R.-G."/>
        </authorList>
    </citation>
    <scope>NUCLEOTIDE SEQUENCE</scope>
    <source>
        <strain evidence="1">AT1</strain>
    </source>
</reference>
<organism evidence="1 2">
    <name type="scientific">Rhododendron molle</name>
    <name type="common">Chinese azalea</name>
    <name type="synonym">Azalea mollis</name>
    <dbReference type="NCBI Taxonomy" id="49168"/>
    <lineage>
        <taxon>Eukaryota</taxon>
        <taxon>Viridiplantae</taxon>
        <taxon>Streptophyta</taxon>
        <taxon>Embryophyta</taxon>
        <taxon>Tracheophyta</taxon>
        <taxon>Spermatophyta</taxon>
        <taxon>Magnoliopsida</taxon>
        <taxon>eudicotyledons</taxon>
        <taxon>Gunneridae</taxon>
        <taxon>Pentapetalae</taxon>
        <taxon>asterids</taxon>
        <taxon>Ericales</taxon>
        <taxon>Ericaceae</taxon>
        <taxon>Ericoideae</taxon>
        <taxon>Rhodoreae</taxon>
        <taxon>Rhododendron</taxon>
    </lineage>
</organism>
<protein>
    <submittedName>
        <fullName evidence="1">Uncharacterized protein</fullName>
    </submittedName>
</protein>
<accession>A0ACC0MJ97</accession>
<name>A0ACC0MJ97_RHOML</name>
<gene>
    <name evidence="1" type="ORF">RHMOL_Rhmol08G0002300</name>
</gene>
<dbReference type="EMBL" id="CM046395">
    <property type="protein sequence ID" value="KAI8540639.1"/>
    <property type="molecule type" value="Genomic_DNA"/>
</dbReference>
<sequence length="284" mass="32059">MLDLQKTLPTKNHLPSLTPVYRSNGNSVSTWTGFDFWGDQRSHVYDNHNSDDYGACSPRFCTSPLLPRNHQYSYPLSPKSRLQAIVDGRKELMEIIQDMPESSYELSLKDIVDEQQEAEQKDIAIDERSLKYKPDINMKQKKKIIPRSESMDSGVFLLKMPFPTSLGMKGKSTAGNHRSKVSLKPPLEGSDNTGDKEWWMVRFLSTGEGKKRGKSSIRGSISSSSSGGSSSSRLGNKNNRRDLVLTGAYVIVMSCREDDSDFTPRCWSFRKKCRSRQQRGAACE</sequence>
<proteinExistence type="predicted"/>
<keyword evidence="2" id="KW-1185">Reference proteome</keyword>